<dbReference type="AlphaFoldDB" id="A0A7R9H9K9"/>
<feature type="compositionally biased region" description="Polar residues" evidence="1">
    <location>
        <begin position="37"/>
        <end position="54"/>
    </location>
</feature>
<feature type="compositionally biased region" description="Basic and acidic residues" evidence="1">
    <location>
        <begin position="839"/>
        <end position="871"/>
    </location>
</feature>
<gene>
    <name evidence="2" type="ORF">TPSB3V08_LOCUS9300</name>
</gene>
<reference evidence="2" key="1">
    <citation type="submission" date="2020-11" db="EMBL/GenBank/DDBJ databases">
        <authorList>
            <person name="Tran Van P."/>
        </authorList>
    </citation>
    <scope>NUCLEOTIDE SEQUENCE</scope>
</reference>
<feature type="compositionally biased region" description="Polar residues" evidence="1">
    <location>
        <begin position="782"/>
        <end position="795"/>
    </location>
</feature>
<proteinExistence type="predicted"/>
<organism evidence="2">
    <name type="scientific">Timema poppense</name>
    <name type="common">Walking stick</name>
    <dbReference type="NCBI Taxonomy" id="170557"/>
    <lineage>
        <taxon>Eukaryota</taxon>
        <taxon>Metazoa</taxon>
        <taxon>Ecdysozoa</taxon>
        <taxon>Arthropoda</taxon>
        <taxon>Hexapoda</taxon>
        <taxon>Insecta</taxon>
        <taxon>Pterygota</taxon>
        <taxon>Neoptera</taxon>
        <taxon>Polyneoptera</taxon>
        <taxon>Phasmatodea</taxon>
        <taxon>Timematodea</taxon>
        <taxon>Timematoidea</taxon>
        <taxon>Timematidae</taxon>
        <taxon>Timema</taxon>
    </lineage>
</organism>
<name>A0A7R9H9K9_TIMPO</name>
<sequence>MMSVADLRKSLRIMPYCQAKENDTNTKRYSLRERTNLALTSSPSLQNTSKNKPNVSGRKPSLRSAPARKKPCIGPCCAKQTATKSTKKTNPATRSPVRNVSRKLDLNPGVLTKRCSVRLNRLPHGEDKPTRTCVYSTEQTGPEESLKDPHCEDKSALYEFKVDGDEKSTSKNVVKKPKRGRKGHDSDASDSEYLPSRFDPRRYKRSIAVLTRTRDKNKSNNQNTIVNDGESSEMNLSENLVVKDTDGSLSTSFNPTEDSNLSLIHLSTDTSVQSEAPSFFTRSNRSNVSPVKNLSTLTTPDKCDNSNKENIINIPPLTSTFSDRKIKRFGRRTAYLSPSDVTNINLVLEDSFDSPPSKVPFKTQGTGTKLSETLHKYNQILKSSANTPPNSRLEVPQKAVHFSLDSSLGTLASRVTFIENSPKSPVNAHHTNKIAVKNSSQQTPGINRQSGPLIKTSSTRSLGGKELLQRNLKEFTNLISSIKPQREVKASDRACPNITSPRNPKQEVKAIDRSCLNITSPRNPEQEVKAIDKSCPNITSPRNPEQEVKAIDRSCPNITSPRNRKQEVKAIDRSCSNITSPRDRKQEDESVERSCPLRLSVGMTHSYSKSEGPGLDSLFGFDQDDLEEELLSPVKLSSETKRPQVKFAVCSTPDSGKTTHKNGVLPWRPAVNSAPAARPRSRAGNNSSSSHSETISLCDAAESRTTDSSKTLEGRTLPQRPAVDSATSVRQRNRARKNSSSSSHSNTVSLCDRTECPPLLSDPAESHSSLVGDTSVTKRRQPVQSTMDMYLSSTCPPDKSPQHESKSMTKQKTDLVSCNPHIYDEDPNIPVVFNKPPRHSYERKQRGKRCMSEERWEETAQLAEEQHESSKQRRKRTKKHVEEDKKIEDLCASLNSKFKEVEDFELCVE</sequence>
<feature type="compositionally biased region" description="Basic and acidic residues" evidence="1">
    <location>
        <begin position="144"/>
        <end position="169"/>
    </location>
</feature>
<protein>
    <submittedName>
        <fullName evidence="2">Uncharacterized protein</fullName>
    </submittedName>
</protein>
<feature type="region of interest" description="Disordered" evidence="1">
    <location>
        <begin position="829"/>
        <end position="883"/>
    </location>
</feature>
<feature type="region of interest" description="Disordered" evidence="1">
    <location>
        <begin position="122"/>
        <end position="232"/>
    </location>
</feature>
<feature type="region of interest" description="Disordered" evidence="1">
    <location>
        <begin position="37"/>
        <end position="69"/>
    </location>
</feature>
<feature type="compositionally biased region" description="Polar residues" evidence="1">
    <location>
        <begin position="766"/>
        <end position="775"/>
    </location>
</feature>
<accession>A0A7R9H9K9</accession>
<dbReference type="EMBL" id="OD007298">
    <property type="protein sequence ID" value="CAD7413866.1"/>
    <property type="molecule type" value="Genomic_DNA"/>
</dbReference>
<feature type="compositionally biased region" description="Polar residues" evidence="1">
    <location>
        <begin position="133"/>
        <end position="142"/>
    </location>
</feature>
<feature type="region of interest" description="Disordered" evidence="1">
    <location>
        <begin position="650"/>
        <end position="810"/>
    </location>
</feature>
<feature type="compositionally biased region" description="Basic and acidic residues" evidence="1">
    <location>
        <begin position="701"/>
        <end position="713"/>
    </location>
</feature>
<feature type="compositionally biased region" description="Basic residues" evidence="1">
    <location>
        <begin position="173"/>
        <end position="182"/>
    </location>
</feature>
<evidence type="ECO:0000313" key="2">
    <source>
        <dbReference type="EMBL" id="CAD7413866.1"/>
    </source>
</evidence>
<feature type="compositionally biased region" description="Low complexity" evidence="1">
    <location>
        <begin position="668"/>
        <end position="692"/>
    </location>
</feature>
<feature type="compositionally biased region" description="Basic and acidic residues" evidence="1">
    <location>
        <begin position="800"/>
        <end position="810"/>
    </location>
</feature>
<evidence type="ECO:0000256" key="1">
    <source>
        <dbReference type="SAM" id="MobiDB-lite"/>
    </source>
</evidence>